<gene>
    <name evidence="2" type="primary">gdhB_2</name>
    <name evidence="2" type="ORF">A8U91_00115</name>
</gene>
<reference evidence="2 3" key="1">
    <citation type="submission" date="2016-06" db="EMBL/GenBank/DDBJ databases">
        <title>Genome sequence of halotolerant plant growth promoting strain of Halomonas elongata HEK1 isolated from salterns of Rann of Kutch, Gujarat, India.</title>
        <authorList>
            <person name="Gaba S."/>
            <person name="Singh R.N."/>
            <person name="Abrol S."/>
            <person name="Kaushik R."/>
            <person name="Saxena A.K."/>
        </authorList>
    </citation>
    <scope>NUCLEOTIDE SEQUENCE [LARGE SCALE GENOMIC DNA]</scope>
    <source>
        <strain evidence="2 3">HEK1</strain>
    </source>
</reference>
<evidence type="ECO:0000259" key="1">
    <source>
        <dbReference type="Pfam" id="PF21074"/>
    </source>
</evidence>
<dbReference type="GO" id="GO:0006538">
    <property type="term" value="P:L-glutamate catabolic process"/>
    <property type="evidence" value="ECO:0007669"/>
    <property type="project" value="InterPro"/>
</dbReference>
<name>A0A1B8P0J0_HALEL</name>
<comment type="caution">
    <text evidence="2">The sequence shown here is derived from an EMBL/GenBank/DDBJ whole genome shotgun (WGS) entry which is preliminary data.</text>
</comment>
<dbReference type="GO" id="GO:0004352">
    <property type="term" value="F:glutamate dehydrogenase (NAD+) activity"/>
    <property type="evidence" value="ECO:0007669"/>
    <property type="project" value="UniProtKB-EC"/>
</dbReference>
<feature type="domain" description="NAD-specific glutamate dehydrogenase C-terminal" evidence="1">
    <location>
        <begin position="1"/>
        <end position="334"/>
    </location>
</feature>
<dbReference type="InterPro" id="IPR007780">
    <property type="entry name" value="NAD_Glu_DH_bac"/>
</dbReference>
<dbReference type="PATRIC" id="fig|2746.7.peg.121"/>
<evidence type="ECO:0000313" key="3">
    <source>
        <dbReference type="Proteomes" id="UP000092504"/>
    </source>
</evidence>
<dbReference type="PANTHER" id="PTHR43403:SF1">
    <property type="entry name" value="NAD-SPECIFIC GLUTAMATE DEHYDROGENASE"/>
    <property type="match status" value="1"/>
</dbReference>
<dbReference type="EC" id="1.4.1.2" evidence="2"/>
<keyword evidence="2" id="KW-0560">Oxidoreductase</keyword>
<accession>A0A1B8P0J0</accession>
<dbReference type="PANTHER" id="PTHR43403">
    <property type="entry name" value="NAD-SPECIFIC GLUTAMATE DEHYDROGENASE"/>
    <property type="match status" value="1"/>
</dbReference>
<evidence type="ECO:0000313" key="2">
    <source>
        <dbReference type="EMBL" id="OBX35781.1"/>
    </source>
</evidence>
<proteinExistence type="predicted"/>
<dbReference type="Pfam" id="PF21074">
    <property type="entry name" value="GDH_C"/>
    <property type="match status" value="1"/>
</dbReference>
<dbReference type="EMBL" id="MAJD01000001">
    <property type="protein sequence ID" value="OBX35781.1"/>
    <property type="molecule type" value="Genomic_DNA"/>
</dbReference>
<sequence>MTLPELSVLISYAKSVLKGDLIASDVPDDPTIMRFVERVFPSMLAERYRDEMYEHRLKREIVATQVANDLVDYMGVVFVRRLMDSTGADRADIARAYVIARDSFQLPRLWEQIEALDNKVPSQVQYSMMLDLMRMLRRSTRWFLRQRTGMSTRDTIDYFAPRLAQLQENIGKRLRGEEQEQWSARRQELVKAGVPEALASTVAAAGSLYAALGIIQTARQTDEKPQRVAEIFYEVGARLELPWIIQQVTRLEVRDGWQAKARDTFRDDIDRQQLALTASVLGMEGGPRDSAERVDRWLSLHEGMHQRWRHLLEEVGSGSQGGFPLFAVAVRELVDLAESNSEA</sequence>
<organism evidence="2 3">
    <name type="scientific">Halomonas elongata</name>
    <dbReference type="NCBI Taxonomy" id="2746"/>
    <lineage>
        <taxon>Bacteria</taxon>
        <taxon>Pseudomonadati</taxon>
        <taxon>Pseudomonadota</taxon>
        <taxon>Gammaproteobacteria</taxon>
        <taxon>Oceanospirillales</taxon>
        <taxon>Halomonadaceae</taxon>
        <taxon>Halomonas</taxon>
    </lineage>
</organism>
<dbReference type="GO" id="GO:0004069">
    <property type="term" value="F:L-aspartate:2-oxoglutarate aminotransferase activity"/>
    <property type="evidence" value="ECO:0007669"/>
    <property type="project" value="InterPro"/>
</dbReference>
<dbReference type="InterPro" id="IPR048381">
    <property type="entry name" value="GDH_C"/>
</dbReference>
<dbReference type="Proteomes" id="UP000092504">
    <property type="component" value="Unassembled WGS sequence"/>
</dbReference>
<dbReference type="AlphaFoldDB" id="A0A1B8P0J0"/>
<protein>
    <submittedName>
        <fullName evidence="2">NAD-specific glutamate dehydrogenase</fullName>
        <ecNumber evidence="2">1.4.1.2</ecNumber>
    </submittedName>
</protein>